<gene>
    <name evidence="7" type="ORF">RIMI_LOCUS16694285</name>
</gene>
<reference evidence="7" key="1">
    <citation type="submission" date="2023-07" db="EMBL/GenBank/DDBJ databases">
        <authorList>
            <person name="Stuckert A."/>
        </authorList>
    </citation>
    <scope>NUCLEOTIDE SEQUENCE</scope>
</reference>
<evidence type="ECO:0000256" key="3">
    <source>
        <dbReference type="ARBA" id="ARBA00012379"/>
    </source>
</evidence>
<dbReference type="SUPFAM" id="SSF51283">
    <property type="entry name" value="dUTPase-like"/>
    <property type="match status" value="1"/>
</dbReference>
<evidence type="ECO:0000256" key="2">
    <source>
        <dbReference type="ARBA" id="ARBA00006581"/>
    </source>
</evidence>
<dbReference type="PANTHER" id="PTHR11241:SF0">
    <property type="entry name" value="DEOXYURIDINE 5'-TRIPHOSPHATE NUCLEOTIDOHYDROLASE"/>
    <property type="match status" value="1"/>
</dbReference>
<dbReference type="InterPro" id="IPR008181">
    <property type="entry name" value="dUTPase"/>
</dbReference>
<dbReference type="NCBIfam" id="TIGR00576">
    <property type="entry name" value="dut"/>
    <property type="match status" value="1"/>
</dbReference>
<dbReference type="Proteomes" id="UP001176940">
    <property type="component" value="Unassembled WGS sequence"/>
</dbReference>
<dbReference type="InterPro" id="IPR033704">
    <property type="entry name" value="dUTPase_trimeric"/>
</dbReference>
<evidence type="ECO:0000313" key="8">
    <source>
        <dbReference type="Proteomes" id="UP001176940"/>
    </source>
</evidence>
<comment type="pathway">
    <text evidence="1">Pyrimidine metabolism; dUMP biosynthesis; dUMP from dCTP (dUTP route): step 2/2.</text>
</comment>
<dbReference type="EC" id="3.6.1.23" evidence="3"/>
<accession>A0ABN9M526</accession>
<feature type="domain" description="dUTPase-like" evidence="6">
    <location>
        <begin position="31"/>
        <end position="158"/>
    </location>
</feature>
<protein>
    <recommendedName>
        <fullName evidence="3">dUTP diphosphatase</fullName>
        <ecNumber evidence="3">3.6.1.23</ecNumber>
    </recommendedName>
</protein>
<name>A0ABN9M526_9NEOB</name>
<evidence type="ECO:0000256" key="5">
    <source>
        <dbReference type="ARBA" id="ARBA00023080"/>
    </source>
</evidence>
<dbReference type="NCBIfam" id="NF001862">
    <property type="entry name" value="PRK00601.1"/>
    <property type="match status" value="1"/>
</dbReference>
<keyword evidence="8" id="KW-1185">Reference proteome</keyword>
<dbReference type="InterPro" id="IPR036157">
    <property type="entry name" value="dUTPase-like_sf"/>
</dbReference>
<evidence type="ECO:0000256" key="4">
    <source>
        <dbReference type="ARBA" id="ARBA00022801"/>
    </source>
</evidence>
<evidence type="ECO:0000259" key="6">
    <source>
        <dbReference type="Pfam" id="PF00692"/>
    </source>
</evidence>
<dbReference type="Pfam" id="PF00692">
    <property type="entry name" value="dUTPase"/>
    <property type="match status" value="1"/>
</dbReference>
<organism evidence="7 8">
    <name type="scientific">Ranitomeya imitator</name>
    <name type="common">mimic poison frog</name>
    <dbReference type="NCBI Taxonomy" id="111125"/>
    <lineage>
        <taxon>Eukaryota</taxon>
        <taxon>Metazoa</taxon>
        <taxon>Chordata</taxon>
        <taxon>Craniata</taxon>
        <taxon>Vertebrata</taxon>
        <taxon>Euteleostomi</taxon>
        <taxon>Amphibia</taxon>
        <taxon>Batrachia</taxon>
        <taxon>Anura</taxon>
        <taxon>Neobatrachia</taxon>
        <taxon>Hyloidea</taxon>
        <taxon>Dendrobatidae</taxon>
        <taxon>Dendrobatinae</taxon>
        <taxon>Ranitomeya</taxon>
    </lineage>
</organism>
<evidence type="ECO:0000256" key="1">
    <source>
        <dbReference type="ARBA" id="ARBA00005142"/>
    </source>
</evidence>
<dbReference type="EMBL" id="CAUEEQ010047152">
    <property type="protein sequence ID" value="CAJ0959078.1"/>
    <property type="molecule type" value="Genomic_DNA"/>
</dbReference>
<dbReference type="Gene3D" id="2.70.40.10">
    <property type="match status" value="1"/>
</dbReference>
<dbReference type="CDD" id="cd07557">
    <property type="entry name" value="trimeric_dUTPase"/>
    <property type="match status" value="1"/>
</dbReference>
<proteinExistence type="inferred from homology"/>
<comment type="similarity">
    <text evidence="2">Belongs to the dUTPase family.</text>
</comment>
<keyword evidence="4" id="KW-0378">Hydrolase</keyword>
<sequence>MTPLMRMLTPNLTIHEAHVVETIIYWKIHEEARIPERATPLSAGLDLSALDVTVIPSGKVVPISTGLGCQIPKGHYGQIATRSSFALKGAIVVGGIIDADYQGEIKVLMLNLGTEPLIIEKKQKMAQMLLIPVNLSLGEEGHASTELTVRGDKGFGSSDVTNVGAKIWVQNAQGPHSEAERYYPNWRDYLRIIQVNASKIDPGHIKRLPSSCVKVGRQAQKTIIIANIRFPPTPVCPSRKRRAWYDVLLGGYGAVTGTLNGFDIETLANRMHNAGKNIQDALTIQGQWMPTIWHPWKQQLKADKFLLNMQNKSNHFAWEANNNITRIVKWTICTMQTIYQIQQKNNMQTQLMTGNEQIWRTVFNKTIPISSWIKIEAPKMVCSDTTCSGIIQMYNVDDIQVMCRYIALPLMLGLPGNIFFWMPKFNGPYVDNNNKTHDLSICEDTLEGKICRLHSAVYEPCLLQNSINICEFTILPISYKISFVGCLQNVTTLIWDNYTFLLTPNQQTSNNVIWKPKSLEIQTWDLNLTRLKQIIEQSAEGKEIIRQLNQSLQNHIITTTIISNKMVKMGSVIADATSHHWYDIFLGYSPSAKKMLDWVIHPLLVVMHCRHQQISLSCDTSVCHADDIQLRTCIRQKALGRKQRTDPYNTALLPFSPVELQGSLLGPAYDEANLAITVARGIIDLRKSLKEYSHLKDLIPICGRDNISKGFSESYGKEY</sequence>
<keyword evidence="5" id="KW-0546">Nucleotide metabolism</keyword>
<dbReference type="InterPro" id="IPR029054">
    <property type="entry name" value="dUTPase-like"/>
</dbReference>
<comment type="caution">
    <text evidence="7">The sequence shown here is derived from an EMBL/GenBank/DDBJ whole genome shotgun (WGS) entry which is preliminary data.</text>
</comment>
<evidence type="ECO:0000313" key="7">
    <source>
        <dbReference type="EMBL" id="CAJ0959078.1"/>
    </source>
</evidence>
<dbReference type="PANTHER" id="PTHR11241">
    <property type="entry name" value="DEOXYURIDINE 5'-TRIPHOSPHATE NUCLEOTIDOHYDROLASE"/>
    <property type="match status" value="1"/>
</dbReference>